<dbReference type="Pfam" id="PF03466">
    <property type="entry name" value="LysR_substrate"/>
    <property type="match status" value="1"/>
</dbReference>
<keyword evidence="7" id="KW-1185">Reference proteome</keyword>
<comment type="similarity">
    <text evidence="1">Belongs to the LysR transcriptional regulatory family.</text>
</comment>
<dbReference type="InterPro" id="IPR036388">
    <property type="entry name" value="WH-like_DNA-bd_sf"/>
</dbReference>
<dbReference type="PANTHER" id="PTHR30537">
    <property type="entry name" value="HTH-TYPE TRANSCRIPTIONAL REGULATOR"/>
    <property type="match status" value="1"/>
</dbReference>
<keyword evidence="3" id="KW-0238">DNA-binding</keyword>
<dbReference type="CDD" id="cd08422">
    <property type="entry name" value="PBP2_CrgA_like"/>
    <property type="match status" value="1"/>
</dbReference>
<dbReference type="InterPro" id="IPR036390">
    <property type="entry name" value="WH_DNA-bd_sf"/>
</dbReference>
<dbReference type="SUPFAM" id="SSF46785">
    <property type="entry name" value="Winged helix' DNA-binding domain"/>
    <property type="match status" value="1"/>
</dbReference>
<evidence type="ECO:0000313" key="7">
    <source>
        <dbReference type="Proteomes" id="UP001139486"/>
    </source>
</evidence>
<dbReference type="GO" id="GO:0006351">
    <property type="term" value="P:DNA-templated transcription"/>
    <property type="evidence" value="ECO:0007669"/>
    <property type="project" value="TreeGrafter"/>
</dbReference>
<dbReference type="InterPro" id="IPR000847">
    <property type="entry name" value="LysR_HTH_N"/>
</dbReference>
<dbReference type="EMBL" id="JAMLDY010000005">
    <property type="protein sequence ID" value="MCP3734305.1"/>
    <property type="molecule type" value="Genomic_DNA"/>
</dbReference>
<sequence>MLDFGDLTVFAKVVETESFTRAGHQLGMPKSSVSRRITRLEQHLDTQLLRRNTRAVTVTEDGALFFQYCLRSIGVLKDGERALQSQQRYPQGIIRTVLPHGLSQSLLGPMLADFLALYPEVRLLTQVSDDGIAMLRSGFDVAIVVGPLASSDLVATRLGGAECGLFCSHDLAERMGMPQTPVELPRFDLLGLDAVDRRHRWTLQRGAEEASVEFAARFATNDLAMLRQATLAGLGIASLPAFLCKRDLAEGRLTEVMPGWNSGGIDYFAVFSDPKTVPVRVRTLIDFLVERLRRGLSWEPAGL</sequence>
<dbReference type="InterPro" id="IPR058163">
    <property type="entry name" value="LysR-type_TF_proteobact-type"/>
</dbReference>
<dbReference type="GO" id="GO:0043565">
    <property type="term" value="F:sequence-specific DNA binding"/>
    <property type="evidence" value="ECO:0007669"/>
    <property type="project" value="TreeGrafter"/>
</dbReference>
<gene>
    <name evidence="6" type="ORF">M9979_05360</name>
</gene>
<evidence type="ECO:0000256" key="2">
    <source>
        <dbReference type="ARBA" id="ARBA00023015"/>
    </source>
</evidence>
<evidence type="ECO:0000259" key="5">
    <source>
        <dbReference type="PROSITE" id="PS50931"/>
    </source>
</evidence>
<evidence type="ECO:0000256" key="3">
    <source>
        <dbReference type="ARBA" id="ARBA00023125"/>
    </source>
</evidence>
<dbReference type="Proteomes" id="UP001139486">
    <property type="component" value="Unassembled WGS sequence"/>
</dbReference>
<dbReference type="Pfam" id="PF00126">
    <property type="entry name" value="HTH_1"/>
    <property type="match status" value="1"/>
</dbReference>
<dbReference type="InterPro" id="IPR005119">
    <property type="entry name" value="LysR_subst-bd"/>
</dbReference>
<name>A0A9X2KPV7_9SPHN</name>
<evidence type="ECO:0000256" key="1">
    <source>
        <dbReference type="ARBA" id="ARBA00009437"/>
    </source>
</evidence>
<feature type="domain" description="HTH lysR-type" evidence="5">
    <location>
        <begin position="2"/>
        <end position="59"/>
    </location>
</feature>
<keyword evidence="4" id="KW-0804">Transcription</keyword>
<dbReference type="FunFam" id="1.10.10.10:FF:000001">
    <property type="entry name" value="LysR family transcriptional regulator"/>
    <property type="match status" value="1"/>
</dbReference>
<dbReference type="PANTHER" id="PTHR30537:SF31">
    <property type="entry name" value="TRANSCRIPTIONAL REGULATOR, LYSR FAMILY"/>
    <property type="match status" value="1"/>
</dbReference>
<dbReference type="GO" id="GO:0003700">
    <property type="term" value="F:DNA-binding transcription factor activity"/>
    <property type="evidence" value="ECO:0007669"/>
    <property type="project" value="InterPro"/>
</dbReference>
<comment type="caution">
    <text evidence="6">The sequence shown here is derived from an EMBL/GenBank/DDBJ whole genome shotgun (WGS) entry which is preliminary data.</text>
</comment>
<keyword evidence="2" id="KW-0805">Transcription regulation</keyword>
<proteinExistence type="inferred from homology"/>
<accession>A0A9X2KPV7</accession>
<dbReference type="PROSITE" id="PS50931">
    <property type="entry name" value="HTH_LYSR"/>
    <property type="match status" value="1"/>
</dbReference>
<protein>
    <submittedName>
        <fullName evidence="6">LysR substrate-binding domain-containing protein</fullName>
    </submittedName>
</protein>
<evidence type="ECO:0000256" key="4">
    <source>
        <dbReference type="ARBA" id="ARBA00023163"/>
    </source>
</evidence>
<dbReference type="RefSeq" id="WP_254288313.1">
    <property type="nucleotide sequence ID" value="NZ_JAMLDY010000005.1"/>
</dbReference>
<dbReference type="AlphaFoldDB" id="A0A9X2KPV7"/>
<reference evidence="6" key="1">
    <citation type="submission" date="2022-05" db="EMBL/GenBank/DDBJ databases">
        <title>Sphingomonas sp. strain RP10 Genome sequencing and assembly.</title>
        <authorList>
            <person name="Kim I."/>
        </authorList>
    </citation>
    <scope>NUCLEOTIDE SEQUENCE</scope>
    <source>
        <strain evidence="6">RP10</strain>
    </source>
</reference>
<dbReference type="Gene3D" id="3.40.190.290">
    <property type="match status" value="1"/>
</dbReference>
<organism evidence="6 7">
    <name type="scientific">Sphingomonas liriopis</name>
    <dbReference type="NCBI Taxonomy" id="2949094"/>
    <lineage>
        <taxon>Bacteria</taxon>
        <taxon>Pseudomonadati</taxon>
        <taxon>Pseudomonadota</taxon>
        <taxon>Alphaproteobacteria</taxon>
        <taxon>Sphingomonadales</taxon>
        <taxon>Sphingomonadaceae</taxon>
        <taxon>Sphingomonas</taxon>
    </lineage>
</organism>
<evidence type="ECO:0000313" key="6">
    <source>
        <dbReference type="EMBL" id="MCP3734305.1"/>
    </source>
</evidence>
<dbReference type="SUPFAM" id="SSF53850">
    <property type="entry name" value="Periplasmic binding protein-like II"/>
    <property type="match status" value="1"/>
</dbReference>
<dbReference type="Gene3D" id="1.10.10.10">
    <property type="entry name" value="Winged helix-like DNA-binding domain superfamily/Winged helix DNA-binding domain"/>
    <property type="match status" value="1"/>
</dbReference>